<protein>
    <submittedName>
        <fullName evidence="2">Predicted protein</fullName>
    </submittedName>
</protein>
<evidence type="ECO:0000313" key="2">
    <source>
        <dbReference type="EMBL" id="EEH59969.1"/>
    </source>
</evidence>
<dbReference type="OrthoDB" id="48988at2759"/>
<dbReference type="eggNOG" id="KOG1576">
    <property type="taxonomic scope" value="Eukaryota"/>
</dbReference>
<dbReference type="STRING" id="564608.C1MLM8"/>
<dbReference type="Proteomes" id="UP000001876">
    <property type="component" value="Unassembled WGS sequence"/>
</dbReference>
<dbReference type="GO" id="GO:0016491">
    <property type="term" value="F:oxidoreductase activity"/>
    <property type="evidence" value="ECO:0007669"/>
    <property type="project" value="InterPro"/>
</dbReference>
<dbReference type="Pfam" id="PF00248">
    <property type="entry name" value="Aldo_ket_red"/>
    <property type="match status" value="1"/>
</dbReference>
<dbReference type="InterPro" id="IPR020471">
    <property type="entry name" value="AKR"/>
</dbReference>
<dbReference type="CDD" id="cd19152">
    <property type="entry name" value="AKR_AKR15A"/>
    <property type="match status" value="1"/>
</dbReference>
<dbReference type="InterPro" id="IPR023210">
    <property type="entry name" value="NADP_OxRdtase_dom"/>
</dbReference>
<name>C1MLM8_MICPC</name>
<dbReference type="PANTHER" id="PTHR42686:SF1">
    <property type="entry name" value="GH17980P-RELATED"/>
    <property type="match status" value="1"/>
</dbReference>
<dbReference type="EMBL" id="GG663736">
    <property type="protein sequence ID" value="EEH59969.1"/>
    <property type="molecule type" value="Genomic_DNA"/>
</dbReference>
<evidence type="ECO:0000259" key="1">
    <source>
        <dbReference type="Pfam" id="PF00248"/>
    </source>
</evidence>
<gene>
    <name evidence="2" type="ORF">MICPUCDRAFT_65131</name>
</gene>
<dbReference type="Gene3D" id="3.20.20.100">
    <property type="entry name" value="NADP-dependent oxidoreductase domain"/>
    <property type="match status" value="1"/>
</dbReference>
<dbReference type="InterPro" id="IPR036812">
    <property type="entry name" value="NAD(P)_OxRdtase_dom_sf"/>
</dbReference>
<organism evidence="3">
    <name type="scientific">Micromonas pusilla (strain CCMP1545)</name>
    <name type="common">Picoplanktonic green alga</name>
    <dbReference type="NCBI Taxonomy" id="564608"/>
    <lineage>
        <taxon>Eukaryota</taxon>
        <taxon>Viridiplantae</taxon>
        <taxon>Chlorophyta</taxon>
        <taxon>Mamiellophyceae</taxon>
        <taxon>Mamiellales</taxon>
        <taxon>Mamiellaceae</taxon>
        <taxon>Micromonas</taxon>
    </lineage>
</organism>
<feature type="domain" description="NADP-dependent oxidoreductase" evidence="1">
    <location>
        <begin position="17"/>
        <end position="319"/>
    </location>
</feature>
<dbReference type="GeneID" id="9681852"/>
<accession>C1MLM8</accession>
<dbReference type="GO" id="GO:0005829">
    <property type="term" value="C:cytosol"/>
    <property type="evidence" value="ECO:0007669"/>
    <property type="project" value="TreeGrafter"/>
</dbReference>
<dbReference type="AlphaFoldDB" id="C1MLM8"/>
<evidence type="ECO:0000313" key="3">
    <source>
        <dbReference type="Proteomes" id="UP000001876"/>
    </source>
</evidence>
<dbReference type="OMA" id="FFIVAMP"/>
<dbReference type="RefSeq" id="XP_003056593.1">
    <property type="nucleotide sequence ID" value="XM_003056547.1"/>
</dbReference>
<sequence length="347" mass="37976">MDELSLRNERFQVSRHLILGCSPLAGIYRTIPEHEAYQTIRTALDLGFLDLDTAPHYGLGLSETRLGRAVAMYGSHSSIRIWSKVGRVIKSVAEVAVQDRPRIEHSNIQGNVGCIFPNTPVGVVPVLDYSSLGVSCSHEDSLRRLGTAAVHGLRVHDVEDETSFIHAMASGGAIDELLRLRESGVIKNVSLGMNDPAYTMRMIRGKPRGTFDSIMLAGAWNLLDQDGFEVLLECQRRDIKVHVAGIFASGILVGGSTYKYDVASPEIIRRRELWSDLADTFGAPLPAVAIAFALLPAIVEKVAVGVKSAEEVHATVHWLESASRLNPQLWVEAKQRGLLSVNIPVNK</sequence>
<dbReference type="SUPFAM" id="SSF51430">
    <property type="entry name" value="NAD(P)-linked oxidoreductase"/>
    <property type="match status" value="1"/>
</dbReference>
<keyword evidence="3" id="KW-1185">Reference proteome</keyword>
<reference evidence="2 3" key="1">
    <citation type="journal article" date="2009" name="Science">
        <title>Green evolution and dynamic adaptations revealed by genomes of the marine picoeukaryotes Micromonas.</title>
        <authorList>
            <person name="Worden A.Z."/>
            <person name="Lee J.H."/>
            <person name="Mock T."/>
            <person name="Rouze P."/>
            <person name="Simmons M.P."/>
            <person name="Aerts A.L."/>
            <person name="Allen A.E."/>
            <person name="Cuvelier M.L."/>
            <person name="Derelle E."/>
            <person name="Everett M.V."/>
            <person name="Foulon E."/>
            <person name="Grimwood J."/>
            <person name="Gundlach H."/>
            <person name="Henrissat B."/>
            <person name="Napoli C."/>
            <person name="McDonald S.M."/>
            <person name="Parker M.S."/>
            <person name="Rombauts S."/>
            <person name="Salamov A."/>
            <person name="Von Dassow P."/>
            <person name="Badger J.H."/>
            <person name="Coutinho P.M."/>
            <person name="Demir E."/>
            <person name="Dubchak I."/>
            <person name="Gentemann C."/>
            <person name="Eikrem W."/>
            <person name="Gready J.E."/>
            <person name="John U."/>
            <person name="Lanier W."/>
            <person name="Lindquist E.A."/>
            <person name="Lucas S."/>
            <person name="Mayer K.F."/>
            <person name="Moreau H."/>
            <person name="Not F."/>
            <person name="Otillar R."/>
            <person name="Panaud O."/>
            <person name="Pangilinan J."/>
            <person name="Paulsen I."/>
            <person name="Piegu B."/>
            <person name="Poliakov A."/>
            <person name="Robbens S."/>
            <person name="Schmutz J."/>
            <person name="Toulza E."/>
            <person name="Wyss T."/>
            <person name="Zelensky A."/>
            <person name="Zhou K."/>
            <person name="Armbrust E.V."/>
            <person name="Bhattacharya D."/>
            <person name="Goodenough U.W."/>
            <person name="Van de Peer Y."/>
            <person name="Grigoriev I.V."/>
        </authorList>
    </citation>
    <scope>NUCLEOTIDE SEQUENCE [LARGE SCALE GENOMIC DNA]</scope>
    <source>
        <strain evidence="2 3">CCMP1545</strain>
    </source>
</reference>
<dbReference type="PANTHER" id="PTHR42686">
    <property type="entry name" value="GH17980P-RELATED"/>
    <property type="match status" value="1"/>
</dbReference>
<dbReference type="KEGG" id="mpp:MICPUCDRAFT_65131"/>
<proteinExistence type="predicted"/>